<dbReference type="EMBL" id="CM008049">
    <property type="protein sequence ID" value="PVH47387.1"/>
    <property type="molecule type" value="Genomic_DNA"/>
</dbReference>
<gene>
    <name evidence="2" type="ORF">PAHAL_4G048900</name>
</gene>
<organism evidence="2">
    <name type="scientific">Panicum hallii</name>
    <dbReference type="NCBI Taxonomy" id="206008"/>
    <lineage>
        <taxon>Eukaryota</taxon>
        <taxon>Viridiplantae</taxon>
        <taxon>Streptophyta</taxon>
        <taxon>Embryophyta</taxon>
        <taxon>Tracheophyta</taxon>
        <taxon>Spermatophyta</taxon>
        <taxon>Magnoliopsida</taxon>
        <taxon>Liliopsida</taxon>
        <taxon>Poales</taxon>
        <taxon>Poaceae</taxon>
        <taxon>PACMAD clade</taxon>
        <taxon>Panicoideae</taxon>
        <taxon>Panicodae</taxon>
        <taxon>Paniceae</taxon>
        <taxon>Panicinae</taxon>
        <taxon>Panicum</taxon>
        <taxon>Panicum sect. Panicum</taxon>
    </lineage>
</organism>
<evidence type="ECO:0000313" key="2">
    <source>
        <dbReference type="EMBL" id="PVH47387.1"/>
    </source>
</evidence>
<reference evidence="2" key="1">
    <citation type="submission" date="2018-04" db="EMBL/GenBank/DDBJ databases">
        <title>WGS assembly of Panicum hallii.</title>
        <authorList>
            <person name="Lovell J."/>
            <person name="Jenkins J."/>
            <person name="Lowry D."/>
            <person name="Mamidi S."/>
            <person name="Sreedasyam A."/>
            <person name="Weng X."/>
            <person name="Barry K."/>
            <person name="Bonette J."/>
            <person name="Campitelli B."/>
            <person name="Daum C."/>
            <person name="Gordon S."/>
            <person name="Gould B."/>
            <person name="Lipzen A."/>
            <person name="Macqueen A."/>
            <person name="Palacio-Mejia J."/>
            <person name="Plott C."/>
            <person name="Shakirov E."/>
            <person name="Shu S."/>
            <person name="Yoshinaga Y."/>
            <person name="Zane M."/>
            <person name="Rokhsar D."/>
            <person name="Grimwood J."/>
            <person name="Schmutz J."/>
            <person name="Juenger T."/>
        </authorList>
    </citation>
    <scope>NUCLEOTIDE SEQUENCE [LARGE SCALE GENOMIC DNA]</scope>
    <source>
        <strain evidence="2">FIL2</strain>
    </source>
</reference>
<protein>
    <submittedName>
        <fullName evidence="2">Uncharacterized protein</fullName>
    </submittedName>
</protein>
<dbReference type="Proteomes" id="UP000243499">
    <property type="component" value="Chromosome 4"/>
</dbReference>
<name>A0A2T8JBT3_9POAL</name>
<evidence type="ECO:0000256" key="1">
    <source>
        <dbReference type="SAM" id="MobiDB-lite"/>
    </source>
</evidence>
<dbReference type="Gramene" id="PVH47387">
    <property type="protein sequence ID" value="PVH47387"/>
    <property type="gene ID" value="PAHAL_4G048900"/>
</dbReference>
<feature type="compositionally biased region" description="Basic and acidic residues" evidence="1">
    <location>
        <begin position="107"/>
        <end position="118"/>
    </location>
</feature>
<sequence>MNLDIYSTAATCCAPRVPVVDQPSAAVCPCRTPSAAPAPPNPPRLTLLHLRPCAGWTSEEDDNDDDYIAGAEQKVRKKSRGGVEEPQQQKVQKDKSQLSSGGRKRTLKDELEEKPEKKKLTHRIHEKRKKEVKTLLETPLEEIDPMKLSAAHHRLLQEARERVHAKEIPSGPSFNTSSRLEDLDDLYYSHEEARNFDNDRTENHVQNVSKLNYHSYMHIQTRANGQNLILTCFTRFFGNLVVILQ</sequence>
<feature type="region of interest" description="Disordered" evidence="1">
    <location>
        <begin position="73"/>
        <end position="122"/>
    </location>
</feature>
<accession>A0A2T8JBT3</accession>
<dbReference type="AlphaFoldDB" id="A0A2T8JBT3"/>
<proteinExistence type="predicted"/>